<evidence type="ECO:0000313" key="1">
    <source>
        <dbReference type="EMBL" id="MFC7616677.1"/>
    </source>
</evidence>
<evidence type="ECO:0000313" key="2">
    <source>
        <dbReference type="Proteomes" id="UP001596512"/>
    </source>
</evidence>
<keyword evidence="2" id="KW-1185">Reference proteome</keyword>
<dbReference type="Proteomes" id="UP001596512">
    <property type="component" value="Unassembled WGS sequence"/>
</dbReference>
<dbReference type="EMBL" id="JBHTEY010000004">
    <property type="protein sequence ID" value="MFC7616677.1"/>
    <property type="molecule type" value="Genomic_DNA"/>
</dbReference>
<reference evidence="2" key="1">
    <citation type="journal article" date="2019" name="Int. J. Syst. Evol. Microbiol.">
        <title>The Global Catalogue of Microorganisms (GCM) 10K type strain sequencing project: providing services to taxonomists for standard genome sequencing and annotation.</title>
        <authorList>
            <consortium name="The Broad Institute Genomics Platform"/>
            <consortium name="The Broad Institute Genome Sequencing Center for Infectious Disease"/>
            <person name="Wu L."/>
            <person name="Ma J."/>
        </authorList>
    </citation>
    <scope>NUCLEOTIDE SEQUENCE [LARGE SCALE GENOMIC DNA]</scope>
    <source>
        <strain evidence="2">JCM 17695</strain>
    </source>
</reference>
<organism evidence="1 2">
    <name type="scientific">Actinokineospora soli</name>
    <dbReference type="NCBI Taxonomy" id="1048753"/>
    <lineage>
        <taxon>Bacteria</taxon>
        <taxon>Bacillati</taxon>
        <taxon>Actinomycetota</taxon>
        <taxon>Actinomycetes</taxon>
        <taxon>Pseudonocardiales</taxon>
        <taxon>Pseudonocardiaceae</taxon>
        <taxon>Actinokineospora</taxon>
    </lineage>
</organism>
<gene>
    <name evidence="1" type="ORF">ACFQV2_27685</name>
</gene>
<name>A0ABW2TS73_9PSEU</name>
<sequence>MAYSVNTMLALTLRFHVSVDGVDLGGWARCKGLAVKFNPAR</sequence>
<proteinExistence type="predicted"/>
<protein>
    <submittedName>
        <fullName evidence="1">Uncharacterized protein</fullName>
    </submittedName>
</protein>
<comment type="caution">
    <text evidence="1">The sequence shown here is derived from an EMBL/GenBank/DDBJ whole genome shotgun (WGS) entry which is preliminary data.</text>
</comment>
<accession>A0ABW2TS73</accession>